<evidence type="ECO:0000256" key="7">
    <source>
        <dbReference type="ARBA" id="ARBA00023274"/>
    </source>
</evidence>
<dbReference type="PANTHER" id="PTHR11831:SF4">
    <property type="entry name" value="SMALL RIBOSOMAL SUBUNIT PROTEIN US4M"/>
    <property type="match status" value="1"/>
</dbReference>
<dbReference type="GO" id="GO:0019843">
    <property type="term" value="F:rRNA binding"/>
    <property type="evidence" value="ECO:0007669"/>
    <property type="project" value="UniProtKB-KW"/>
</dbReference>
<feature type="compositionally biased region" description="Acidic residues" evidence="11">
    <location>
        <begin position="238"/>
        <end position="256"/>
    </location>
</feature>
<proteinExistence type="inferred from homology"/>
<dbReference type="Gene3D" id="3.10.290.10">
    <property type="entry name" value="RNA-binding S4 domain"/>
    <property type="match status" value="1"/>
</dbReference>
<dbReference type="GO" id="GO:0042274">
    <property type="term" value="P:ribosomal small subunit biogenesis"/>
    <property type="evidence" value="ECO:0007669"/>
    <property type="project" value="TreeGrafter"/>
</dbReference>
<feature type="region of interest" description="Disordered" evidence="11">
    <location>
        <begin position="216"/>
        <end position="257"/>
    </location>
</feature>
<dbReference type="Proteomes" id="UP000053599">
    <property type="component" value="Unassembled WGS sequence"/>
</dbReference>
<reference evidence="13 14" key="1">
    <citation type="submission" date="2015-01" db="EMBL/GenBank/DDBJ databases">
        <title>The Genome Sequence of Exophiala sideris CBS121828.</title>
        <authorList>
            <consortium name="The Broad Institute Genomics Platform"/>
            <person name="Cuomo C."/>
            <person name="de Hoog S."/>
            <person name="Gorbushina A."/>
            <person name="Stielow B."/>
            <person name="Teixiera M."/>
            <person name="Abouelleil A."/>
            <person name="Chapman S.B."/>
            <person name="Priest M."/>
            <person name="Young S.K."/>
            <person name="Wortman J."/>
            <person name="Nusbaum C."/>
            <person name="Birren B."/>
        </authorList>
    </citation>
    <scope>NUCLEOTIDE SEQUENCE [LARGE SCALE GENOMIC DNA]</scope>
    <source>
        <strain evidence="13 14">CBS 121828</strain>
    </source>
</reference>
<dbReference type="PROSITE" id="PS00632">
    <property type="entry name" value="RIBOSOMAL_S4"/>
    <property type="match status" value="1"/>
</dbReference>
<sequence length="463" mass="52582">MRNRATTRLKYSPKRSPQVRQSWSKYNLYNLSRAQPVSKNSNFFKTKWVAKALTRSYHGEQVREKQWVRMFDRRIRSVVPMNAGYLAMNDGSLESAGRGSGVEEKHIGRRRRERGSKDDGDRKQIRERGSKDDGDRKQIPYMQMTFAPLERRLDTAIFRAMFASSARQARQFVVHGAVKVNGKEMRYPGYLLNPGDMFQVVPERVMYATGAPKVVEKAKATEEEDTENTETEAAAETASEEVEPESKPEEEDIDVDQDPREVLKALQTQAKSILGQNKKDLGAKGKQNLRAFSKAVRRLLSKSKASGLPRNDAEAQFAEIQQQLNIRRENQAAGTTALPSARDAPTPSENVETTEAATEPATQPQTSKQETSLSDDDYNELLSALRTMNENPVDESKPYATPWMPRDFMSAFAFIPRYLEVSHKICAAVYLRHPVARPGLAEVPTPYNDYTNSSAFTWYLRRW</sequence>
<keyword evidence="4 10" id="KW-0694">RNA-binding</keyword>
<dbReference type="STRING" id="1016849.A0A0D1YZB0"/>
<dbReference type="OrthoDB" id="3356781at2759"/>
<comment type="function">
    <text evidence="8">Component of the mitochondrial ribosome (mitoribosome), a dedicated translation machinery responsible for the synthesis of mitochondrial genome-encoded proteins, including at least some of the essential transmembrane subunits of the mitochondrial respiratory chain. The mitoribosomes are attached to the mitochondrial inner membrane and translation products are cotranslationally integrated into the membrane.</text>
</comment>
<evidence type="ECO:0000313" key="13">
    <source>
        <dbReference type="EMBL" id="KIV80093.1"/>
    </source>
</evidence>
<evidence type="ECO:0000256" key="3">
    <source>
        <dbReference type="ARBA" id="ARBA00022730"/>
    </source>
</evidence>
<dbReference type="GO" id="GO:0003735">
    <property type="term" value="F:structural constituent of ribosome"/>
    <property type="evidence" value="ECO:0007669"/>
    <property type="project" value="TreeGrafter"/>
</dbReference>
<keyword evidence="7" id="KW-0687">Ribonucleoprotein</keyword>
<evidence type="ECO:0000256" key="8">
    <source>
        <dbReference type="ARBA" id="ARBA00037226"/>
    </source>
</evidence>
<dbReference type="HOGENOM" id="CLU_026386_1_0_1"/>
<gene>
    <name evidence="13" type="ORF">PV11_07620</name>
</gene>
<dbReference type="CDD" id="cd00165">
    <property type="entry name" value="S4"/>
    <property type="match status" value="1"/>
</dbReference>
<keyword evidence="3 10" id="KW-0699">rRNA-binding</keyword>
<comment type="similarity">
    <text evidence="2">Belongs to the universal ribosomal protein uS4 family.</text>
</comment>
<dbReference type="EMBL" id="KN846953">
    <property type="protein sequence ID" value="KIV80093.1"/>
    <property type="molecule type" value="Genomic_DNA"/>
</dbReference>
<evidence type="ECO:0000256" key="5">
    <source>
        <dbReference type="ARBA" id="ARBA00022980"/>
    </source>
</evidence>
<feature type="region of interest" description="Disordered" evidence="11">
    <location>
        <begin position="332"/>
        <end position="374"/>
    </location>
</feature>
<evidence type="ECO:0000256" key="6">
    <source>
        <dbReference type="ARBA" id="ARBA00023128"/>
    </source>
</evidence>
<accession>A0A0D1YZB0</accession>
<dbReference type="Pfam" id="PF01479">
    <property type="entry name" value="S4"/>
    <property type="match status" value="1"/>
</dbReference>
<protein>
    <recommendedName>
        <fullName evidence="9">Small ribosomal subunit protein uS4m</fullName>
    </recommendedName>
</protein>
<dbReference type="AlphaFoldDB" id="A0A0D1YZB0"/>
<evidence type="ECO:0000256" key="4">
    <source>
        <dbReference type="ARBA" id="ARBA00022884"/>
    </source>
</evidence>
<feature type="compositionally biased region" description="Low complexity" evidence="11">
    <location>
        <begin position="353"/>
        <end position="366"/>
    </location>
</feature>
<keyword evidence="5" id="KW-0689">Ribosomal protein</keyword>
<dbReference type="PANTHER" id="PTHR11831">
    <property type="entry name" value="30S 40S RIBOSOMAL PROTEIN"/>
    <property type="match status" value="1"/>
</dbReference>
<dbReference type="PROSITE" id="PS50889">
    <property type="entry name" value="S4"/>
    <property type="match status" value="1"/>
</dbReference>
<dbReference type="InterPro" id="IPR036986">
    <property type="entry name" value="S4_RNA-bd_sf"/>
</dbReference>
<dbReference type="GO" id="GO:0005763">
    <property type="term" value="C:mitochondrial small ribosomal subunit"/>
    <property type="evidence" value="ECO:0007669"/>
    <property type="project" value="TreeGrafter"/>
</dbReference>
<evidence type="ECO:0000256" key="1">
    <source>
        <dbReference type="ARBA" id="ARBA00004173"/>
    </source>
</evidence>
<dbReference type="SMART" id="SM00363">
    <property type="entry name" value="S4"/>
    <property type="match status" value="1"/>
</dbReference>
<dbReference type="FunFam" id="3.10.290.10:FF:000025">
    <property type="entry name" value="30S ribosomal subunit S4"/>
    <property type="match status" value="1"/>
</dbReference>
<evidence type="ECO:0000256" key="10">
    <source>
        <dbReference type="PROSITE-ProRule" id="PRU00182"/>
    </source>
</evidence>
<feature type="region of interest" description="Disordered" evidence="11">
    <location>
        <begin position="94"/>
        <end position="141"/>
    </location>
</feature>
<organism evidence="13 14">
    <name type="scientific">Exophiala sideris</name>
    <dbReference type="NCBI Taxonomy" id="1016849"/>
    <lineage>
        <taxon>Eukaryota</taxon>
        <taxon>Fungi</taxon>
        <taxon>Dikarya</taxon>
        <taxon>Ascomycota</taxon>
        <taxon>Pezizomycotina</taxon>
        <taxon>Eurotiomycetes</taxon>
        <taxon>Chaetothyriomycetidae</taxon>
        <taxon>Chaetothyriales</taxon>
        <taxon>Herpotrichiellaceae</taxon>
        <taxon>Exophiala</taxon>
    </lineage>
</organism>
<name>A0A0D1YZB0_9EURO</name>
<comment type="subcellular location">
    <subcellularLocation>
        <location evidence="1">Mitochondrion</location>
    </subcellularLocation>
</comment>
<evidence type="ECO:0000313" key="14">
    <source>
        <dbReference type="Proteomes" id="UP000053599"/>
    </source>
</evidence>
<feature type="domain" description="RNA-binding S4" evidence="12">
    <location>
        <begin position="151"/>
        <end position="211"/>
    </location>
</feature>
<evidence type="ECO:0000256" key="2">
    <source>
        <dbReference type="ARBA" id="ARBA00007465"/>
    </source>
</evidence>
<dbReference type="InterPro" id="IPR018079">
    <property type="entry name" value="Ribosomal_uS4_CS"/>
</dbReference>
<evidence type="ECO:0000256" key="9">
    <source>
        <dbReference type="ARBA" id="ARBA00071419"/>
    </source>
</evidence>
<dbReference type="InterPro" id="IPR022801">
    <property type="entry name" value="Ribosomal_uS4"/>
</dbReference>
<evidence type="ECO:0000256" key="11">
    <source>
        <dbReference type="SAM" id="MobiDB-lite"/>
    </source>
</evidence>
<dbReference type="SUPFAM" id="SSF55174">
    <property type="entry name" value="Alpha-L RNA-binding motif"/>
    <property type="match status" value="1"/>
</dbReference>
<dbReference type="InterPro" id="IPR002942">
    <property type="entry name" value="S4_RNA-bd"/>
</dbReference>
<keyword evidence="6" id="KW-0496">Mitochondrion</keyword>
<evidence type="ECO:0000259" key="12">
    <source>
        <dbReference type="SMART" id="SM00363"/>
    </source>
</evidence>
<feature type="compositionally biased region" description="Basic and acidic residues" evidence="11">
    <location>
        <begin position="115"/>
        <end position="138"/>
    </location>
</feature>